<feature type="compositionally biased region" description="Polar residues" evidence="2">
    <location>
        <begin position="1"/>
        <end position="13"/>
    </location>
</feature>
<feature type="compositionally biased region" description="Basic and acidic residues" evidence="2">
    <location>
        <begin position="58"/>
        <end position="80"/>
    </location>
</feature>
<feature type="coiled-coil region" evidence="1">
    <location>
        <begin position="361"/>
        <end position="388"/>
    </location>
</feature>
<feature type="region of interest" description="Disordered" evidence="2">
    <location>
        <begin position="1"/>
        <end position="21"/>
    </location>
</feature>
<organism evidence="3 4">
    <name type="scientific">Vitrella brassicaformis (strain CCMP3155)</name>
    <dbReference type="NCBI Taxonomy" id="1169540"/>
    <lineage>
        <taxon>Eukaryota</taxon>
        <taxon>Sar</taxon>
        <taxon>Alveolata</taxon>
        <taxon>Colpodellida</taxon>
        <taxon>Vitrellaceae</taxon>
        <taxon>Vitrella</taxon>
    </lineage>
</organism>
<name>A0A0G4F9M7_VITBC</name>
<feature type="compositionally biased region" description="Pro residues" evidence="2">
    <location>
        <begin position="260"/>
        <end position="276"/>
    </location>
</feature>
<dbReference type="EMBL" id="CDMY01000392">
    <property type="protein sequence ID" value="CEM09069.1"/>
    <property type="molecule type" value="Genomic_DNA"/>
</dbReference>
<dbReference type="AlphaFoldDB" id="A0A0G4F9M7"/>
<feature type="region of interest" description="Disordered" evidence="2">
    <location>
        <begin position="253"/>
        <end position="312"/>
    </location>
</feature>
<keyword evidence="4" id="KW-1185">Reference proteome</keyword>
<evidence type="ECO:0000313" key="4">
    <source>
        <dbReference type="Proteomes" id="UP000041254"/>
    </source>
</evidence>
<dbReference type="VEuPathDB" id="CryptoDB:Vbra_14763"/>
<sequence length="569" mass="64869">MAPSHLQRSTTTGPGDHRKEGQAVTARWVHMCVYVRGASVHQVRSRKVDSPRLIQAKKSVEEHRPPSPESQRDKDRPLTHRERKVVYMTTTYNFMKEDGPMPSKVYNVQTQKNLMQQYYPKCGKNTRFVPAKQAIPPPPDTRATHSKGHDVVYDGKEGDELAEKVQFSKRDSSIPQEFWRSGVKTHWADDRLERLRPKTPQQQRAATAAQRKTYELSSELFGRARLHGLSEYRKEEVQRPLCFVTDQLRMDHTRLGNYGKPPPPPAPVPPTPPPTEASPLQQQQQQQDQQPGGEEAPPPAAPLAAAPAEDLKPKRRMAICASVPQLGLSGMSARERKKLGMLESEHGSLHCPAHPAFTSKHVAQRKEHEKEEKELQEYNEYRGRTEKNYSNLLGYQSPPKTGRELERHKSFHTMKTVMQHGSADARELRHTNLFNFTNTNTEKYARSARLYGDQGLGEQESPRGVPSGERLAAPDKRMINMGTYDWRDARSEFHNKHMMIHGDYDQKRVDVTTRPQPRHDVPSWVLNRSRPPAGMQCYPGTASGFAGKPMSARQRREMQMQSSIFHPAF</sequence>
<evidence type="ECO:0000256" key="1">
    <source>
        <dbReference type="SAM" id="Coils"/>
    </source>
</evidence>
<protein>
    <submittedName>
        <fullName evidence="3">Uncharacterized protein</fullName>
    </submittedName>
</protein>
<proteinExistence type="predicted"/>
<dbReference type="Proteomes" id="UP000041254">
    <property type="component" value="Unassembled WGS sequence"/>
</dbReference>
<reference evidence="3 4" key="1">
    <citation type="submission" date="2014-11" db="EMBL/GenBank/DDBJ databases">
        <authorList>
            <person name="Zhu J."/>
            <person name="Qi W."/>
            <person name="Song R."/>
        </authorList>
    </citation>
    <scope>NUCLEOTIDE SEQUENCE [LARGE SCALE GENOMIC DNA]</scope>
</reference>
<keyword evidence="1" id="KW-0175">Coiled coil</keyword>
<dbReference type="InParanoid" id="A0A0G4F9M7"/>
<gene>
    <name evidence="3" type="ORF">Vbra_14763</name>
</gene>
<evidence type="ECO:0000313" key="3">
    <source>
        <dbReference type="EMBL" id="CEM09069.1"/>
    </source>
</evidence>
<evidence type="ECO:0000256" key="2">
    <source>
        <dbReference type="SAM" id="MobiDB-lite"/>
    </source>
</evidence>
<accession>A0A0G4F9M7</accession>
<feature type="region of interest" description="Disordered" evidence="2">
    <location>
        <begin position="46"/>
        <end position="81"/>
    </location>
</feature>
<feature type="compositionally biased region" description="Low complexity" evidence="2">
    <location>
        <begin position="279"/>
        <end position="295"/>
    </location>
</feature>